<reference evidence="2 3" key="1">
    <citation type="submission" date="2015-05" db="EMBL/GenBank/DDBJ databases">
        <title>Distinctive expansion of gene families associated with plant cell wall degradation and secondary metabolism in the genomes of grapevine trunk pathogens.</title>
        <authorList>
            <person name="Lawrence D.P."/>
            <person name="Travadon R."/>
            <person name="Rolshausen P.E."/>
            <person name="Baumgartner K."/>
        </authorList>
    </citation>
    <scope>NUCLEOTIDE SEQUENCE [LARGE SCALE GENOMIC DNA]</scope>
    <source>
        <strain evidence="2">UCRPC4</strain>
    </source>
</reference>
<dbReference type="InterPro" id="IPR021838">
    <property type="entry name" value="DUF3431"/>
</dbReference>
<dbReference type="Proteomes" id="UP000053317">
    <property type="component" value="Unassembled WGS sequence"/>
</dbReference>
<accession>A0A0G2GM37</accession>
<dbReference type="PANTHER" id="PTHR37490:SF3">
    <property type="entry name" value="DUF3431 DOMAIN CONTAINING PROTEIN"/>
    <property type="match status" value="1"/>
</dbReference>
<feature type="region of interest" description="Disordered" evidence="1">
    <location>
        <begin position="361"/>
        <end position="382"/>
    </location>
</feature>
<keyword evidence="3" id="KW-1185">Reference proteome</keyword>
<evidence type="ECO:0000313" key="2">
    <source>
        <dbReference type="EMBL" id="KKY17925.1"/>
    </source>
</evidence>
<reference evidence="2 3" key="2">
    <citation type="submission" date="2015-05" db="EMBL/GenBank/DDBJ databases">
        <authorList>
            <person name="Morales-Cruz A."/>
            <person name="Amrine K.C."/>
            <person name="Cantu D."/>
        </authorList>
    </citation>
    <scope>NUCLEOTIDE SEQUENCE [LARGE SCALE GENOMIC DNA]</scope>
    <source>
        <strain evidence="2">UCRPC4</strain>
    </source>
</reference>
<evidence type="ECO:0000313" key="3">
    <source>
        <dbReference type="Proteomes" id="UP000053317"/>
    </source>
</evidence>
<sequence>MMVPTRIRRTWGIALLVSIFVVILYHRQASLLRKVSREDLLNVAPAEEPKEKANSKLPKGTAKPAGEPYTRMLVMGKFSFDDTSWVDSSDLNVNTTIYIVDDPNAEITVPQNKGREAMVYLTYIIDHYDNLSDTTFFFHPHLVGWHNNVLLAVNNAEQIKRLSDARVAREGYMNARCHHDPGCPDWLHLDHVGNEYEKWQKPEEEFFTSRVWRELYGDQEPLPKALSQPCCAQFAVSRERIRRHPKSKYEGLRQWLVSTDLDDLISGRVLEYNWQYLFTDQSEFCPSMHECYCDGYGICFEGEKKLQEWLDILKQKEDADGQIDGLKEAGDETSKAVQDAKEKSEELTNTLKDLQAKAYAAGQDPKQRALSAGRPYKEGDGF</sequence>
<dbReference type="AlphaFoldDB" id="A0A0G2GM37"/>
<proteinExistence type="predicted"/>
<evidence type="ECO:0000256" key="1">
    <source>
        <dbReference type="SAM" id="MobiDB-lite"/>
    </source>
</evidence>
<protein>
    <submittedName>
        <fullName evidence="2">Uncharacterized protein</fullName>
    </submittedName>
</protein>
<name>A0A0G2GM37_PHACM</name>
<dbReference type="PANTHER" id="PTHR37490">
    <property type="entry name" value="EXPRESSED PROTEIN"/>
    <property type="match status" value="1"/>
</dbReference>
<dbReference type="Pfam" id="PF11913">
    <property type="entry name" value="DUF3431"/>
    <property type="match status" value="1"/>
</dbReference>
<dbReference type="OrthoDB" id="426718at2759"/>
<dbReference type="EMBL" id="LCWF01000135">
    <property type="protein sequence ID" value="KKY17925.1"/>
    <property type="molecule type" value="Genomic_DNA"/>
</dbReference>
<organism evidence="2 3">
    <name type="scientific">Phaeomoniella chlamydospora</name>
    <name type="common">Phaeoacremonium chlamydosporum</name>
    <dbReference type="NCBI Taxonomy" id="158046"/>
    <lineage>
        <taxon>Eukaryota</taxon>
        <taxon>Fungi</taxon>
        <taxon>Dikarya</taxon>
        <taxon>Ascomycota</taxon>
        <taxon>Pezizomycotina</taxon>
        <taxon>Eurotiomycetes</taxon>
        <taxon>Chaetothyriomycetidae</taxon>
        <taxon>Phaeomoniellales</taxon>
        <taxon>Phaeomoniellaceae</taxon>
        <taxon>Phaeomoniella</taxon>
    </lineage>
</organism>
<gene>
    <name evidence="2" type="ORF">UCRPC4_g05297</name>
</gene>
<comment type="caution">
    <text evidence="2">The sequence shown here is derived from an EMBL/GenBank/DDBJ whole genome shotgun (WGS) entry which is preliminary data.</text>
</comment>